<dbReference type="GO" id="GO:0005886">
    <property type="term" value="C:plasma membrane"/>
    <property type="evidence" value="ECO:0007669"/>
    <property type="project" value="UniProtKB-SubCell"/>
</dbReference>
<dbReference type="Gene3D" id="1.10.287.3610">
    <property type="match status" value="1"/>
</dbReference>
<comment type="caution">
    <text evidence="20">The sequence shown here is derived from an EMBL/GenBank/DDBJ whole genome shotgun (WGS) entry which is preliminary data.</text>
</comment>
<dbReference type="AlphaFoldDB" id="A0A0G1CYG8"/>
<evidence type="ECO:0000256" key="14">
    <source>
        <dbReference type="ARBA" id="ARBA00023264"/>
    </source>
</evidence>
<evidence type="ECO:0000256" key="7">
    <source>
        <dbReference type="ARBA" id="ARBA00022741"/>
    </source>
</evidence>
<dbReference type="EMBL" id="LCFI01000002">
    <property type="protein sequence ID" value="KKS90579.1"/>
    <property type="molecule type" value="Genomic_DNA"/>
</dbReference>
<keyword evidence="5" id="KW-0808">Transferase</keyword>
<proteinExistence type="inferred from homology"/>
<accession>A0A0G1CYG8</accession>
<feature type="active site" description="Proton acceptor" evidence="15">
    <location>
        <position position="70"/>
    </location>
</feature>
<keyword evidence="13" id="KW-0594">Phospholipid biosynthesis</keyword>
<evidence type="ECO:0000256" key="9">
    <source>
        <dbReference type="ARBA" id="ARBA00022840"/>
    </source>
</evidence>
<dbReference type="GO" id="GO:0016301">
    <property type="term" value="F:kinase activity"/>
    <property type="evidence" value="ECO:0007669"/>
    <property type="project" value="UniProtKB-KW"/>
</dbReference>
<evidence type="ECO:0000256" key="10">
    <source>
        <dbReference type="ARBA" id="ARBA00022989"/>
    </source>
</evidence>
<dbReference type="GO" id="GO:0046872">
    <property type="term" value="F:metal ion binding"/>
    <property type="evidence" value="ECO:0007669"/>
    <property type="project" value="UniProtKB-KW"/>
</dbReference>
<evidence type="ECO:0000256" key="18">
    <source>
        <dbReference type="PIRSR" id="PIRSR600829-4"/>
    </source>
</evidence>
<evidence type="ECO:0000256" key="6">
    <source>
        <dbReference type="ARBA" id="ARBA00022692"/>
    </source>
</evidence>
<name>A0A0G1CYG8_9BACT</name>
<evidence type="ECO:0000256" key="8">
    <source>
        <dbReference type="ARBA" id="ARBA00022777"/>
    </source>
</evidence>
<keyword evidence="8 20" id="KW-0418">Kinase</keyword>
<gene>
    <name evidence="20" type="ORF">UV66_C0002G0056</name>
</gene>
<feature type="transmembrane region" description="Helical" evidence="19">
    <location>
        <begin position="97"/>
        <end position="122"/>
    </location>
</feature>
<dbReference type="InterPro" id="IPR000829">
    <property type="entry name" value="DAGK"/>
</dbReference>
<keyword evidence="3" id="KW-1003">Cell membrane</keyword>
<evidence type="ECO:0000256" key="13">
    <source>
        <dbReference type="ARBA" id="ARBA00023209"/>
    </source>
</evidence>
<feature type="binding site" evidence="16">
    <location>
        <position position="70"/>
    </location>
    <ligand>
        <name>substrate</name>
    </ligand>
</feature>
<keyword evidence="7 17" id="KW-0547">Nucleotide-binding</keyword>
<protein>
    <submittedName>
        <fullName evidence="20">Diacylglycerol kinase</fullName>
    </submittedName>
</protein>
<keyword evidence="6 19" id="KW-0812">Transmembrane</keyword>
<dbReference type="CDD" id="cd14265">
    <property type="entry name" value="UDPK_IM_like"/>
    <property type="match status" value="1"/>
</dbReference>
<feature type="binding site" evidence="18">
    <location>
        <position position="77"/>
    </location>
    <ligand>
        <name>a divalent metal cation</name>
        <dbReference type="ChEBI" id="CHEBI:60240"/>
    </ligand>
</feature>
<keyword evidence="11" id="KW-0443">Lipid metabolism</keyword>
<comment type="subcellular location">
    <subcellularLocation>
        <location evidence="1">Cell membrane</location>
        <topology evidence="1">Multi-pass membrane protein</topology>
    </subcellularLocation>
</comment>
<evidence type="ECO:0000256" key="12">
    <source>
        <dbReference type="ARBA" id="ARBA00023136"/>
    </source>
</evidence>
<dbReference type="PANTHER" id="PTHR34299">
    <property type="entry name" value="DIACYLGLYCEROL KINASE"/>
    <property type="match status" value="1"/>
</dbReference>
<dbReference type="InterPro" id="IPR033717">
    <property type="entry name" value="UDPK"/>
</dbReference>
<dbReference type="GO" id="GO:0008654">
    <property type="term" value="P:phospholipid biosynthetic process"/>
    <property type="evidence" value="ECO:0007669"/>
    <property type="project" value="UniProtKB-KW"/>
</dbReference>
<evidence type="ECO:0000256" key="1">
    <source>
        <dbReference type="ARBA" id="ARBA00004651"/>
    </source>
</evidence>
<dbReference type="PANTHER" id="PTHR34299:SF1">
    <property type="entry name" value="DIACYLGLYCEROL KINASE"/>
    <property type="match status" value="1"/>
</dbReference>
<evidence type="ECO:0000256" key="11">
    <source>
        <dbReference type="ARBA" id="ARBA00023098"/>
    </source>
</evidence>
<evidence type="ECO:0000256" key="3">
    <source>
        <dbReference type="ARBA" id="ARBA00022475"/>
    </source>
</evidence>
<evidence type="ECO:0000256" key="17">
    <source>
        <dbReference type="PIRSR" id="PIRSR600829-3"/>
    </source>
</evidence>
<keyword evidence="4" id="KW-0444">Lipid biosynthesis</keyword>
<keyword evidence="14" id="KW-1208">Phospholipid metabolism</keyword>
<keyword evidence="9 17" id="KW-0067">ATP-binding</keyword>
<feature type="binding site" evidence="16">
    <location>
        <position position="10"/>
    </location>
    <ligand>
        <name>substrate</name>
    </ligand>
</feature>
<evidence type="ECO:0000256" key="15">
    <source>
        <dbReference type="PIRSR" id="PIRSR600829-1"/>
    </source>
</evidence>
<keyword evidence="12 19" id="KW-0472">Membrane</keyword>
<keyword evidence="10 19" id="KW-1133">Transmembrane helix</keyword>
<keyword evidence="18" id="KW-0460">Magnesium</keyword>
<evidence type="ECO:0000256" key="2">
    <source>
        <dbReference type="ARBA" id="ARBA00005967"/>
    </source>
</evidence>
<evidence type="ECO:0000256" key="16">
    <source>
        <dbReference type="PIRSR" id="PIRSR600829-2"/>
    </source>
</evidence>
<feature type="transmembrane region" description="Helical" evidence="19">
    <location>
        <begin position="56"/>
        <end position="76"/>
    </location>
</feature>
<evidence type="ECO:0000256" key="5">
    <source>
        <dbReference type="ARBA" id="ARBA00022679"/>
    </source>
</evidence>
<evidence type="ECO:0000313" key="20">
    <source>
        <dbReference type="EMBL" id="KKS90579.1"/>
    </source>
</evidence>
<feature type="transmembrane region" description="Helical" evidence="19">
    <location>
        <begin position="32"/>
        <end position="50"/>
    </location>
</feature>
<organism evidence="20 21">
    <name type="scientific">Candidatus Woesebacteria bacterium GW2011_GWA1_43_12</name>
    <dbReference type="NCBI Taxonomy" id="1618557"/>
    <lineage>
        <taxon>Bacteria</taxon>
        <taxon>Candidatus Woeseibacteriota</taxon>
    </lineage>
</organism>
<evidence type="ECO:0000256" key="19">
    <source>
        <dbReference type="SAM" id="Phobius"/>
    </source>
</evidence>
<feature type="binding site" evidence="17">
    <location>
        <position position="77"/>
    </location>
    <ligand>
        <name>ATP</name>
        <dbReference type="ChEBI" id="CHEBI:30616"/>
    </ligand>
</feature>
<comment type="similarity">
    <text evidence="2">Belongs to the bacterial diacylglycerol kinase family.</text>
</comment>
<dbReference type="Pfam" id="PF01219">
    <property type="entry name" value="DAGK_prokar"/>
    <property type="match status" value="1"/>
</dbReference>
<feature type="binding site" evidence="17">
    <location>
        <begin position="95"/>
        <end position="96"/>
    </location>
    <ligand>
        <name>ATP</name>
        <dbReference type="ChEBI" id="CHEBI:30616"/>
    </ligand>
</feature>
<dbReference type="InterPro" id="IPR036945">
    <property type="entry name" value="DAGK_sf"/>
</dbReference>
<comment type="cofactor">
    <cofactor evidence="18">
        <name>Mg(2+)</name>
        <dbReference type="ChEBI" id="CHEBI:18420"/>
    </cofactor>
    <text evidence="18">Mn(2+), Zn(2+), Cd(2+) and Co(2+) support activity to lesser extents.</text>
</comment>
<reference evidence="20 21" key="1">
    <citation type="journal article" date="2015" name="Nature">
        <title>rRNA introns, odd ribosomes, and small enigmatic genomes across a large radiation of phyla.</title>
        <authorList>
            <person name="Brown C.T."/>
            <person name="Hug L.A."/>
            <person name="Thomas B.C."/>
            <person name="Sharon I."/>
            <person name="Castelle C.J."/>
            <person name="Singh A."/>
            <person name="Wilkins M.J."/>
            <person name="Williams K.H."/>
            <person name="Banfield J.F."/>
        </authorList>
    </citation>
    <scope>NUCLEOTIDE SEQUENCE [LARGE SCALE GENOMIC DNA]</scope>
</reference>
<dbReference type="Proteomes" id="UP000034669">
    <property type="component" value="Unassembled WGS sequence"/>
</dbReference>
<evidence type="ECO:0000313" key="21">
    <source>
        <dbReference type="Proteomes" id="UP000034669"/>
    </source>
</evidence>
<feature type="binding site" evidence="17">
    <location>
        <position position="10"/>
    </location>
    <ligand>
        <name>ATP</name>
        <dbReference type="ChEBI" id="CHEBI:30616"/>
    </ligand>
</feature>
<keyword evidence="18" id="KW-0479">Metal-binding</keyword>
<sequence>MNVFEKERTRHHISVRVAHEGILIALRTQPNFAYHAFFSLTSVLFGVFFQITRYEWLIICVTIIMGFVIEMANTSIEYVVDLATKKWHKDAKQAKDIAAGMMMIFAYGSVLIAVIIYTPYFLSLMRWLK</sequence>
<evidence type="ECO:0000256" key="4">
    <source>
        <dbReference type="ARBA" id="ARBA00022516"/>
    </source>
</evidence>
<dbReference type="GO" id="GO:0005524">
    <property type="term" value="F:ATP binding"/>
    <property type="evidence" value="ECO:0007669"/>
    <property type="project" value="UniProtKB-KW"/>
</dbReference>